<dbReference type="AlphaFoldDB" id="A0A7V2B015"/>
<evidence type="ECO:0000313" key="2">
    <source>
        <dbReference type="EMBL" id="HER95804.1"/>
    </source>
</evidence>
<reference evidence="2" key="1">
    <citation type="journal article" date="2020" name="mSystems">
        <title>Genome- and Community-Level Interaction Insights into Carbon Utilization and Element Cycling Functions of Hydrothermarchaeota in Hydrothermal Sediment.</title>
        <authorList>
            <person name="Zhou Z."/>
            <person name="Liu Y."/>
            <person name="Xu W."/>
            <person name="Pan J."/>
            <person name="Luo Z.H."/>
            <person name="Li M."/>
        </authorList>
    </citation>
    <scope>NUCLEOTIDE SEQUENCE [LARGE SCALE GENOMIC DNA]</scope>
    <source>
        <strain evidence="2">SpSt-143</strain>
    </source>
</reference>
<gene>
    <name evidence="2" type="ORF">ENO59_04725</name>
</gene>
<dbReference type="InterPro" id="IPR026444">
    <property type="entry name" value="Secre_tail"/>
</dbReference>
<dbReference type="EMBL" id="DSGB01000004">
    <property type="protein sequence ID" value="HER95804.1"/>
    <property type="molecule type" value="Genomic_DNA"/>
</dbReference>
<sequence>MKTATMLSLLSLWALQAMAQPARTHDILWARDVAGAALTLDGRLDEPVWQQAEKIDLLWNNPTFFAPGGGWDNFFDSFTIEPTDPVHGTLYVLRDGNKLWIGVVAQDKSIGGDPANDFFRNDGLIIAILNKNRRQTAYSGPHYTKDVNVDEFFFTWRGSSNPGDLPTLNLGGRGGDLTDDRTVWDGAATVDGSSNDDATEDIGYTLELWIDLSKLGFDMTQPEGDHVPISFALYDYDYAWPADPARQYLSRAWWQNPWGNDMPHGVGYVLGRPDVTVGSGAVPVVNTPDLRIPVMPLGATLTIDGKLDESVWMLLEPTLSLQYQMPPEALDALPGLFGPYQTHWFRPGGDAPEAPPVVDATAGRIYLVASGTTLYVGLDTDDQAINGDLSDGLRINLRAKQNSRPGAPYVVKRFRIGIDSTGAAVLMDEAQPDTAGNTPVQAAVHLKGTSTVADPSDVDEGYQLEIAIDLTQIPGYEEGLGDGTLGIGFTFFDGDALDPADQSYSTFVWYMNEGNADIWGGPTSLAYVDPLWVVANESWSAELPPTLQLLGNAPNPFRSQTRIAYLVPEAGQVELEVFDLLGRQVKTIAAGYQHPGRHEFVLDATGMAAGLYVYRIHWQAGARRAQATGRLILGH</sequence>
<keyword evidence="1" id="KW-0732">Signal</keyword>
<proteinExistence type="predicted"/>
<name>A0A7V2B015_RHOMR</name>
<protein>
    <submittedName>
        <fullName evidence="2">T9SS type A sorting domain-containing protein</fullName>
    </submittedName>
</protein>
<dbReference type="SUPFAM" id="SSF49344">
    <property type="entry name" value="CBD9-like"/>
    <property type="match status" value="2"/>
</dbReference>
<dbReference type="NCBIfam" id="TIGR04183">
    <property type="entry name" value="Por_Secre_tail"/>
    <property type="match status" value="1"/>
</dbReference>
<dbReference type="Gene3D" id="2.60.40.4070">
    <property type="match status" value="1"/>
</dbReference>
<comment type="caution">
    <text evidence="2">The sequence shown here is derived from an EMBL/GenBank/DDBJ whole genome shotgun (WGS) entry which is preliminary data.</text>
</comment>
<organism evidence="2">
    <name type="scientific">Rhodothermus marinus</name>
    <name type="common">Rhodothermus obamensis</name>
    <dbReference type="NCBI Taxonomy" id="29549"/>
    <lineage>
        <taxon>Bacteria</taxon>
        <taxon>Pseudomonadati</taxon>
        <taxon>Rhodothermota</taxon>
        <taxon>Rhodothermia</taxon>
        <taxon>Rhodothermales</taxon>
        <taxon>Rhodothermaceae</taxon>
        <taxon>Rhodothermus</taxon>
    </lineage>
</organism>
<accession>A0A7V2B015</accession>
<feature type="signal peptide" evidence="1">
    <location>
        <begin position="1"/>
        <end position="19"/>
    </location>
</feature>
<feature type="chain" id="PRO_5031041626" evidence="1">
    <location>
        <begin position="20"/>
        <end position="635"/>
    </location>
</feature>
<evidence type="ECO:0000256" key="1">
    <source>
        <dbReference type="SAM" id="SignalP"/>
    </source>
</evidence>